<organism evidence="1 2">
    <name type="scientific">Gigaspora rosea</name>
    <dbReference type="NCBI Taxonomy" id="44941"/>
    <lineage>
        <taxon>Eukaryota</taxon>
        <taxon>Fungi</taxon>
        <taxon>Fungi incertae sedis</taxon>
        <taxon>Mucoromycota</taxon>
        <taxon>Glomeromycotina</taxon>
        <taxon>Glomeromycetes</taxon>
        <taxon>Diversisporales</taxon>
        <taxon>Gigasporaceae</taxon>
        <taxon>Gigaspora</taxon>
    </lineage>
</organism>
<evidence type="ECO:0000313" key="2">
    <source>
        <dbReference type="Proteomes" id="UP000266673"/>
    </source>
</evidence>
<name>A0A397W0A9_9GLOM</name>
<dbReference type="EMBL" id="QKWP01000164">
    <property type="protein sequence ID" value="RIB25723.1"/>
    <property type="molecule type" value="Genomic_DNA"/>
</dbReference>
<accession>A0A397W0A9</accession>
<gene>
    <name evidence="1" type="ORF">C2G38_2165243</name>
</gene>
<evidence type="ECO:0000313" key="1">
    <source>
        <dbReference type="EMBL" id="RIB25723.1"/>
    </source>
</evidence>
<comment type="caution">
    <text evidence="1">The sequence shown here is derived from an EMBL/GenBank/DDBJ whole genome shotgun (WGS) entry which is preliminary data.</text>
</comment>
<dbReference type="AlphaFoldDB" id="A0A397W0A9"/>
<reference evidence="1 2" key="1">
    <citation type="submission" date="2018-06" db="EMBL/GenBank/DDBJ databases">
        <title>Comparative genomics reveals the genomic features of Rhizophagus irregularis, R. cerebriforme, R. diaphanum and Gigaspora rosea, and their symbiotic lifestyle signature.</title>
        <authorList>
            <person name="Morin E."/>
            <person name="San Clemente H."/>
            <person name="Chen E.C.H."/>
            <person name="De La Providencia I."/>
            <person name="Hainaut M."/>
            <person name="Kuo A."/>
            <person name="Kohler A."/>
            <person name="Murat C."/>
            <person name="Tang N."/>
            <person name="Roy S."/>
            <person name="Loubradou J."/>
            <person name="Henrissat B."/>
            <person name="Grigoriev I.V."/>
            <person name="Corradi N."/>
            <person name="Roux C."/>
            <person name="Martin F.M."/>
        </authorList>
    </citation>
    <scope>NUCLEOTIDE SEQUENCE [LARGE SCALE GENOMIC DNA]</scope>
    <source>
        <strain evidence="1 2">DAOM 194757</strain>
    </source>
</reference>
<proteinExistence type="predicted"/>
<dbReference type="Proteomes" id="UP000266673">
    <property type="component" value="Unassembled WGS sequence"/>
</dbReference>
<keyword evidence="2" id="KW-1185">Reference proteome</keyword>
<protein>
    <submittedName>
        <fullName evidence="1">Uncharacterized protein</fullName>
    </submittedName>
</protein>
<sequence>MPKNFIAIVEKTENLVIPIKLGAIFGSLTWSEFVNNDTYKHEFDSKSNVIVQQVIDDKKVCQLELYSFTIAAWKLYYILDCLQINGKLLQLREGFQYFDEHSRRRPCHLN</sequence>